<proteinExistence type="predicted"/>
<accession>A0A6J4U814</accession>
<name>A0A6J4U814_9BACT</name>
<feature type="non-terminal residue" evidence="1">
    <location>
        <position position="1"/>
    </location>
</feature>
<reference evidence="1" key="1">
    <citation type="submission" date="2020-02" db="EMBL/GenBank/DDBJ databases">
        <authorList>
            <person name="Meier V. D."/>
        </authorList>
    </citation>
    <scope>NUCLEOTIDE SEQUENCE</scope>
    <source>
        <strain evidence="1">AVDCRST_MAG88</strain>
    </source>
</reference>
<protein>
    <submittedName>
        <fullName evidence="1">Uncharacterized protein</fullName>
    </submittedName>
</protein>
<evidence type="ECO:0000313" key="1">
    <source>
        <dbReference type="EMBL" id="CAA9542365.1"/>
    </source>
</evidence>
<sequence>WPGWARPSALGHIAGCGHRRCGIKFAVVVRRTTWRRWRPR</sequence>
<dbReference type="EMBL" id="CADCWM010000038">
    <property type="protein sequence ID" value="CAA9542365.1"/>
    <property type="molecule type" value="Genomic_DNA"/>
</dbReference>
<dbReference type="AlphaFoldDB" id="A0A6J4U814"/>
<organism evidence="1">
    <name type="scientific">uncultured Thermomicrobiales bacterium</name>
    <dbReference type="NCBI Taxonomy" id="1645740"/>
    <lineage>
        <taxon>Bacteria</taxon>
        <taxon>Pseudomonadati</taxon>
        <taxon>Thermomicrobiota</taxon>
        <taxon>Thermomicrobia</taxon>
        <taxon>Thermomicrobiales</taxon>
        <taxon>environmental samples</taxon>
    </lineage>
</organism>
<gene>
    <name evidence="1" type="ORF">AVDCRST_MAG88-121</name>
</gene>
<feature type="non-terminal residue" evidence="1">
    <location>
        <position position="40"/>
    </location>
</feature>